<organism evidence="6 7">
    <name type="scientific">Candidatus Desulfacyla euxinica</name>
    <dbReference type="NCBI Taxonomy" id="2841693"/>
    <lineage>
        <taxon>Bacteria</taxon>
        <taxon>Deltaproteobacteria</taxon>
        <taxon>Candidatus Desulfacyla</taxon>
    </lineage>
</organism>
<protein>
    <submittedName>
        <fullName evidence="6">Isoprenylcysteine carboxylmethyltransferase family protein</fullName>
    </submittedName>
</protein>
<dbReference type="Proteomes" id="UP000650524">
    <property type="component" value="Unassembled WGS sequence"/>
</dbReference>
<dbReference type="InterPro" id="IPR007318">
    <property type="entry name" value="Phopholipid_MeTrfase"/>
</dbReference>
<feature type="transmembrane region" description="Helical" evidence="5">
    <location>
        <begin position="46"/>
        <end position="68"/>
    </location>
</feature>
<evidence type="ECO:0000256" key="2">
    <source>
        <dbReference type="ARBA" id="ARBA00022692"/>
    </source>
</evidence>
<dbReference type="Gene3D" id="1.20.120.1630">
    <property type="match status" value="1"/>
</dbReference>
<dbReference type="PANTHER" id="PTHR12714">
    <property type="entry name" value="PROTEIN-S ISOPRENYLCYSTEINE O-METHYLTRANSFERASE"/>
    <property type="match status" value="1"/>
</dbReference>
<dbReference type="AlphaFoldDB" id="A0A8J6T790"/>
<accession>A0A8J6T790</accession>
<comment type="caution">
    <text evidence="6">The sequence shown here is derived from an EMBL/GenBank/DDBJ whole genome shotgun (WGS) entry which is preliminary data.</text>
</comment>
<proteinExistence type="predicted"/>
<evidence type="ECO:0000256" key="3">
    <source>
        <dbReference type="ARBA" id="ARBA00022989"/>
    </source>
</evidence>
<dbReference type="GO" id="GO:0012505">
    <property type="term" value="C:endomembrane system"/>
    <property type="evidence" value="ECO:0007669"/>
    <property type="project" value="UniProtKB-SubCell"/>
</dbReference>
<dbReference type="EMBL" id="JACNJD010000094">
    <property type="protein sequence ID" value="MBC8176123.1"/>
    <property type="molecule type" value="Genomic_DNA"/>
</dbReference>
<dbReference type="Pfam" id="PF04191">
    <property type="entry name" value="PEMT"/>
    <property type="match status" value="1"/>
</dbReference>
<keyword evidence="2 5" id="KW-0812">Transmembrane</keyword>
<keyword evidence="3 5" id="KW-1133">Transmembrane helix</keyword>
<evidence type="ECO:0000256" key="4">
    <source>
        <dbReference type="ARBA" id="ARBA00023136"/>
    </source>
</evidence>
<name>A0A8J6T790_9DELT</name>
<gene>
    <name evidence="6" type="ORF">H8E19_01860</name>
</gene>
<dbReference type="GO" id="GO:0016740">
    <property type="term" value="F:transferase activity"/>
    <property type="evidence" value="ECO:0007669"/>
    <property type="project" value="UniProtKB-ARBA"/>
</dbReference>
<sequence length="158" mass="18208">MDKKLKDSAAIRIPPPLFFFVCLGFGLLAEYYFPIHLISLSLIPRVIVGCIILLVSGYFAVSAFVVLIKNKTPFDTAKSTIKIVTDGSFRFSRNPLYLSLLLLLFGIAVLMFSLWLFFTIPILYILFLYKAVKPEETYLLQKFGEEYLDYSTKVRRWI</sequence>
<feature type="transmembrane region" description="Helical" evidence="5">
    <location>
        <begin position="16"/>
        <end position="34"/>
    </location>
</feature>
<comment type="subcellular location">
    <subcellularLocation>
        <location evidence="1">Endomembrane system</location>
        <topology evidence="1">Multi-pass membrane protein</topology>
    </subcellularLocation>
</comment>
<evidence type="ECO:0000313" key="6">
    <source>
        <dbReference type="EMBL" id="MBC8176123.1"/>
    </source>
</evidence>
<dbReference type="PANTHER" id="PTHR12714:SF9">
    <property type="entry name" value="PROTEIN-S-ISOPRENYLCYSTEINE O-METHYLTRANSFERASE"/>
    <property type="match status" value="1"/>
</dbReference>
<evidence type="ECO:0000256" key="1">
    <source>
        <dbReference type="ARBA" id="ARBA00004127"/>
    </source>
</evidence>
<evidence type="ECO:0000256" key="5">
    <source>
        <dbReference type="SAM" id="Phobius"/>
    </source>
</evidence>
<feature type="transmembrane region" description="Helical" evidence="5">
    <location>
        <begin position="96"/>
        <end position="129"/>
    </location>
</feature>
<reference evidence="6 7" key="1">
    <citation type="submission" date="2020-08" db="EMBL/GenBank/DDBJ databases">
        <title>Bridging the membrane lipid divide: bacteria of the FCB group superphylum have the potential to synthesize archaeal ether lipids.</title>
        <authorList>
            <person name="Villanueva L."/>
            <person name="Von Meijenfeldt F.A.B."/>
            <person name="Westbye A.B."/>
            <person name="Yadav S."/>
            <person name="Hopmans E.C."/>
            <person name="Dutilh B.E."/>
            <person name="Sinninghe Damste J.S."/>
        </authorList>
    </citation>
    <scope>NUCLEOTIDE SEQUENCE [LARGE SCALE GENOMIC DNA]</scope>
    <source>
        <strain evidence="6">NIOZ-UU27</strain>
    </source>
</reference>
<evidence type="ECO:0000313" key="7">
    <source>
        <dbReference type="Proteomes" id="UP000650524"/>
    </source>
</evidence>
<keyword evidence="4 5" id="KW-0472">Membrane</keyword>